<name>A0ABY2QBU1_9HYPH</name>
<protein>
    <submittedName>
        <fullName evidence="1">Uncharacterized protein</fullName>
    </submittedName>
</protein>
<comment type="caution">
    <text evidence="1">The sequence shown here is derived from an EMBL/GenBank/DDBJ whole genome shotgun (WGS) entry which is preliminary data.</text>
</comment>
<reference evidence="1 2" key="1">
    <citation type="submission" date="2019-04" db="EMBL/GenBank/DDBJ databases">
        <title>Mesorhizobium composti sp. nov., isolated from compost.</title>
        <authorList>
            <person name="Lin S.-Y."/>
            <person name="Hameed A."/>
            <person name="Hsieh Y.-T."/>
            <person name="Young C.-C."/>
        </authorList>
    </citation>
    <scope>NUCLEOTIDE SEQUENCE [LARGE SCALE GENOMIC DNA]</scope>
    <source>
        <strain evidence="1 2">CC-YTH430</strain>
    </source>
</reference>
<organism evidence="1 2">
    <name type="scientific">Ollibium composti</name>
    <dbReference type="NCBI Taxonomy" id="2675109"/>
    <lineage>
        <taxon>Bacteria</taxon>
        <taxon>Pseudomonadati</taxon>
        <taxon>Pseudomonadota</taxon>
        <taxon>Alphaproteobacteria</taxon>
        <taxon>Hyphomicrobiales</taxon>
        <taxon>Phyllobacteriaceae</taxon>
        <taxon>Ollibium</taxon>
    </lineage>
</organism>
<evidence type="ECO:0000313" key="1">
    <source>
        <dbReference type="EMBL" id="THF59758.1"/>
    </source>
</evidence>
<gene>
    <name evidence="1" type="ORF">E6C48_01500</name>
</gene>
<dbReference type="Proteomes" id="UP000306441">
    <property type="component" value="Unassembled WGS sequence"/>
</dbReference>
<accession>A0ABY2QBU1</accession>
<evidence type="ECO:0000313" key="2">
    <source>
        <dbReference type="Proteomes" id="UP000306441"/>
    </source>
</evidence>
<proteinExistence type="predicted"/>
<keyword evidence="2" id="KW-1185">Reference proteome</keyword>
<sequence>MPNGGLDEWDIARRGLRSISSPEIKSFWDGYIAHRRPVPIERGSLYSRWRRVSDDLVISLYLTNRSVGLFVRGQRGERYRTTLNRLSGHEPQLGEALGASLSGYVGCCYLMNLPLPVTDPGSWPQAYAWLEEQEEFYHRVLNDLLKIP</sequence>
<dbReference type="RefSeq" id="WP_136353250.1">
    <property type="nucleotide sequence ID" value="NZ_SSNY01000001.1"/>
</dbReference>
<dbReference type="EMBL" id="SSNY01000001">
    <property type="protein sequence ID" value="THF59758.1"/>
    <property type="molecule type" value="Genomic_DNA"/>
</dbReference>